<evidence type="ECO:0000256" key="1">
    <source>
        <dbReference type="SAM" id="SignalP"/>
    </source>
</evidence>
<organism evidence="3 4">
    <name type="scientific">Aureococcus anophagefferens</name>
    <name type="common">Harmful bloom alga</name>
    <dbReference type="NCBI Taxonomy" id="44056"/>
    <lineage>
        <taxon>Eukaryota</taxon>
        <taxon>Sar</taxon>
        <taxon>Stramenopiles</taxon>
        <taxon>Ochrophyta</taxon>
        <taxon>Pelagophyceae</taxon>
        <taxon>Pelagomonadales</taxon>
        <taxon>Pelagomonadaceae</taxon>
        <taxon>Aureococcus</taxon>
    </lineage>
</organism>
<dbReference type="CDD" id="cd05121">
    <property type="entry name" value="ABC1_ADCK3-like"/>
    <property type="match status" value="1"/>
</dbReference>
<feature type="chain" id="PRO_5046576233" description="ABC1 atypical kinase-like domain-containing protein" evidence="1">
    <location>
        <begin position="20"/>
        <end position="591"/>
    </location>
</feature>
<feature type="domain" description="ABC1 atypical kinase-like" evidence="2">
    <location>
        <begin position="154"/>
        <end position="403"/>
    </location>
</feature>
<keyword evidence="1" id="KW-0732">Signal</keyword>
<accession>A0ABR1G2F0</accession>
<evidence type="ECO:0000313" key="3">
    <source>
        <dbReference type="EMBL" id="KAK7242507.1"/>
    </source>
</evidence>
<name>A0ABR1G2F0_AURAN</name>
<reference evidence="3 4" key="1">
    <citation type="submission" date="2024-03" db="EMBL/GenBank/DDBJ databases">
        <title>Aureococcus anophagefferens CCMP1851 and Kratosvirus quantuckense: Draft genome of a second virus-susceptible host strain in the model system.</title>
        <authorList>
            <person name="Chase E."/>
            <person name="Truchon A.R."/>
            <person name="Schepens W."/>
            <person name="Wilhelm S.W."/>
        </authorList>
    </citation>
    <scope>NUCLEOTIDE SEQUENCE [LARGE SCALE GENOMIC DNA]</scope>
    <source>
        <strain evidence="3 4">CCMP1851</strain>
    </source>
</reference>
<dbReference type="SUPFAM" id="SSF56112">
    <property type="entry name" value="Protein kinase-like (PK-like)"/>
    <property type="match status" value="1"/>
</dbReference>
<feature type="signal peptide" evidence="1">
    <location>
        <begin position="1"/>
        <end position="19"/>
    </location>
</feature>
<evidence type="ECO:0000259" key="2">
    <source>
        <dbReference type="Pfam" id="PF03109"/>
    </source>
</evidence>
<keyword evidence="4" id="KW-1185">Reference proteome</keyword>
<dbReference type="EMBL" id="JBBJCI010000142">
    <property type="protein sequence ID" value="KAK7242507.1"/>
    <property type="molecule type" value="Genomic_DNA"/>
</dbReference>
<dbReference type="PANTHER" id="PTHR43173">
    <property type="entry name" value="ABC1 FAMILY PROTEIN"/>
    <property type="match status" value="1"/>
</dbReference>
<dbReference type="InterPro" id="IPR011009">
    <property type="entry name" value="Kinase-like_dom_sf"/>
</dbReference>
<dbReference type="PANTHER" id="PTHR43173:SF12">
    <property type="entry name" value="PROTEIN KINASE SUPERFAMILY PROTEIN"/>
    <property type="match status" value="1"/>
</dbReference>
<gene>
    <name evidence="3" type="ORF">SO694_00017214</name>
</gene>
<proteinExistence type="predicted"/>
<dbReference type="Pfam" id="PF03109">
    <property type="entry name" value="ABC1"/>
    <property type="match status" value="1"/>
</dbReference>
<comment type="caution">
    <text evidence="3">The sequence shown here is derived from an EMBL/GenBank/DDBJ whole genome shotgun (WGS) entry which is preliminary data.</text>
</comment>
<dbReference type="InterPro" id="IPR004147">
    <property type="entry name" value="ABC1_dom"/>
</dbReference>
<evidence type="ECO:0000313" key="4">
    <source>
        <dbReference type="Proteomes" id="UP001363151"/>
    </source>
</evidence>
<protein>
    <recommendedName>
        <fullName evidence="2">ABC1 atypical kinase-like domain-containing protein</fullName>
    </recommendedName>
</protein>
<dbReference type="InterPro" id="IPR051130">
    <property type="entry name" value="Mito_struct-func_regulator"/>
</dbReference>
<dbReference type="Proteomes" id="UP001363151">
    <property type="component" value="Unassembled WGS sequence"/>
</dbReference>
<sequence length="591" mass="63101">MAASFSRGLAVLIVGLASAWVPHRDLSALRHKPTELAATAVVESADATSEDALPLLEEERAALSIGERLSRSLTFYGRVIPILARYKLAEIELERRCASEEECAVEYEELDEWGSERLRDTILELQGFYVKSGQVLSTRVDLFAEPYTDKLQILQDGLEAIPTDVVREVVRVELCGPTGSLDELFSDFEEEPLGCASIAQVHGATLLDGRRVAVKVQRPGARPLLLADLANLKRFSKLLADALPVDYYVVFSELGEVLEAELDFLQEAQAMEKLGAAVAFAPDGSETPPPLVIPRPVPGLVSPKVLVMDFIEGVSLNNLAEEAKKRGVEPGSPEAKILGAKIVGALGEAYARMIFGAGFVHGDPHPGNVFVLPGGDVALLDCGQTKQLAAPDRKKLEDVVTALQAYRGDPDNGDHLATLADKIRAFGVELRPREVAEGDAPPPAAAAKLDDDSCLAALAVTLFGDKAVDVIPGGYSADELSGDSPLRRLKAFPQSLVLLGRAAVIIRGIASKLGVTYSLSDAWEAAAKERRGGLPPWARQAVAPQGGDGPGLRALCAAVASTYKKRAGSVAARLLPRRAKSWLAKRIAAKL</sequence>